<evidence type="ECO:0000256" key="1">
    <source>
        <dbReference type="SAM" id="MobiDB-lite"/>
    </source>
</evidence>
<name>A0A947D8R6_9HYPH</name>
<evidence type="ECO:0000313" key="3">
    <source>
        <dbReference type="Proteomes" id="UP000766595"/>
    </source>
</evidence>
<gene>
    <name evidence="2" type="ORF">KL771_26735</name>
</gene>
<sequence length="156" mass="17620">MGYDIHITRRRVWLDDANDITLEEWKAYVASDPDMRLDGFWEDSYDGGVILRFEDESFAVWTSHPDAKSPDDLVRFRLGAGNIVVKNSDQAIRIKMAAIARALGARVQGDEFELYGDDGQQNGVDLPEYDSEPEAADGAKPGVPAPGGRRWWEFWK</sequence>
<proteinExistence type="predicted"/>
<accession>A0A947D8R6</accession>
<comment type="caution">
    <text evidence="2">The sequence shown here is derived from an EMBL/GenBank/DDBJ whole genome shotgun (WGS) entry which is preliminary data.</text>
</comment>
<reference evidence="2 3" key="1">
    <citation type="submission" date="2021-06" db="EMBL/GenBank/DDBJ databases">
        <authorList>
            <person name="Grouzdev D.S."/>
            <person name="Koziaeva V."/>
        </authorList>
    </citation>
    <scope>NUCLEOTIDE SEQUENCE [LARGE SCALE GENOMIC DNA]</scope>
    <source>
        <strain evidence="2 3">22</strain>
    </source>
</reference>
<keyword evidence="3" id="KW-1185">Reference proteome</keyword>
<feature type="region of interest" description="Disordered" evidence="1">
    <location>
        <begin position="114"/>
        <end position="156"/>
    </location>
</feature>
<dbReference type="EMBL" id="JAHHZF010000019">
    <property type="protein sequence ID" value="MBT9293086.1"/>
    <property type="molecule type" value="Genomic_DNA"/>
</dbReference>
<evidence type="ECO:0000313" key="2">
    <source>
        <dbReference type="EMBL" id="MBT9293086.1"/>
    </source>
</evidence>
<dbReference type="Proteomes" id="UP000766595">
    <property type="component" value="Unassembled WGS sequence"/>
</dbReference>
<protein>
    <submittedName>
        <fullName evidence="2">Uncharacterized protein</fullName>
    </submittedName>
</protein>
<organism evidence="2 3">
    <name type="scientific">Prosthecodimorpha staleyi</name>
    <dbReference type="NCBI Taxonomy" id="2840188"/>
    <lineage>
        <taxon>Bacteria</taxon>
        <taxon>Pseudomonadati</taxon>
        <taxon>Pseudomonadota</taxon>
        <taxon>Alphaproteobacteria</taxon>
        <taxon>Hyphomicrobiales</taxon>
        <taxon>Ancalomicrobiaceae</taxon>
        <taxon>Prosthecodimorpha</taxon>
    </lineage>
</organism>
<dbReference type="RefSeq" id="WP_261971583.1">
    <property type="nucleotide sequence ID" value="NZ_JAHHZF010000019.1"/>
</dbReference>
<dbReference type="AlphaFoldDB" id="A0A947D8R6"/>